<accession>A0A098LB39</accession>
<evidence type="ECO:0000256" key="1">
    <source>
        <dbReference type="ARBA" id="ARBA00005896"/>
    </source>
</evidence>
<dbReference type="eggNOG" id="COG2175">
    <property type="taxonomic scope" value="Bacteria"/>
</dbReference>
<evidence type="ECO:0000313" key="8">
    <source>
        <dbReference type="Proteomes" id="UP000030185"/>
    </source>
</evidence>
<evidence type="ECO:0000313" key="7">
    <source>
        <dbReference type="EMBL" id="GAL84166.1"/>
    </source>
</evidence>
<keyword evidence="3 7" id="KW-0223">Dioxygenase</keyword>
<dbReference type="PANTHER" id="PTHR43779">
    <property type="entry name" value="DIOXYGENASE RV0097-RELATED"/>
    <property type="match status" value="1"/>
</dbReference>
<proteinExistence type="inferred from homology"/>
<dbReference type="Proteomes" id="UP000030185">
    <property type="component" value="Unassembled WGS sequence"/>
</dbReference>
<comment type="similarity">
    <text evidence="1">Belongs to the TfdA dioxygenase family.</text>
</comment>
<evidence type="ECO:0000259" key="6">
    <source>
        <dbReference type="Pfam" id="PF02668"/>
    </source>
</evidence>
<dbReference type="STRING" id="153721.MYP_1394"/>
<dbReference type="AlphaFoldDB" id="A0A098LB39"/>
<dbReference type="InterPro" id="IPR051178">
    <property type="entry name" value="TfdA_dioxygenase"/>
</dbReference>
<dbReference type="EMBL" id="BBLT01000002">
    <property type="protein sequence ID" value="GAL84166.1"/>
    <property type="molecule type" value="Genomic_DNA"/>
</dbReference>
<keyword evidence="4" id="KW-0560">Oxidoreductase</keyword>
<evidence type="ECO:0000256" key="3">
    <source>
        <dbReference type="ARBA" id="ARBA00022964"/>
    </source>
</evidence>
<dbReference type="GO" id="GO:0016706">
    <property type="term" value="F:2-oxoglutarate-dependent dioxygenase activity"/>
    <property type="evidence" value="ECO:0007669"/>
    <property type="project" value="UniProtKB-ARBA"/>
</dbReference>
<comment type="caution">
    <text evidence="7">The sequence shown here is derived from an EMBL/GenBank/DDBJ whole genome shotgun (WGS) entry which is preliminary data.</text>
</comment>
<protein>
    <submittedName>
        <fullName evidence="7">Dioxygenase</fullName>
    </submittedName>
</protein>
<keyword evidence="5" id="KW-0408">Iron</keyword>
<dbReference type="SUPFAM" id="SSF51197">
    <property type="entry name" value="Clavaminate synthase-like"/>
    <property type="match status" value="1"/>
</dbReference>
<dbReference type="InterPro" id="IPR003819">
    <property type="entry name" value="TauD/TfdA-like"/>
</dbReference>
<keyword evidence="8" id="KW-1185">Reference proteome</keyword>
<name>A0A098LB39_9BACT</name>
<dbReference type="Gene3D" id="3.60.130.10">
    <property type="entry name" value="Clavaminate synthase-like"/>
    <property type="match status" value="1"/>
</dbReference>
<evidence type="ECO:0000256" key="2">
    <source>
        <dbReference type="ARBA" id="ARBA00022723"/>
    </source>
</evidence>
<feature type="domain" description="TauD/TfdA-like" evidence="6">
    <location>
        <begin position="15"/>
        <end position="145"/>
    </location>
</feature>
<dbReference type="GO" id="GO:0046872">
    <property type="term" value="F:metal ion binding"/>
    <property type="evidence" value="ECO:0007669"/>
    <property type="project" value="UniProtKB-KW"/>
</dbReference>
<evidence type="ECO:0000256" key="5">
    <source>
        <dbReference type="ARBA" id="ARBA00023004"/>
    </source>
</evidence>
<reference evidence="7 8" key="1">
    <citation type="submission" date="2014-09" db="EMBL/GenBank/DDBJ databases">
        <title>Sporocytophaga myxococcoides PG-01 genome sequencing.</title>
        <authorList>
            <person name="Liu L."/>
            <person name="Gao P.J."/>
            <person name="Chen G.J."/>
            <person name="Wang L.S."/>
        </authorList>
    </citation>
    <scope>NUCLEOTIDE SEQUENCE [LARGE SCALE GENOMIC DNA]</scope>
    <source>
        <strain evidence="7 8">PG-01</strain>
    </source>
</reference>
<dbReference type="InterPro" id="IPR042098">
    <property type="entry name" value="TauD-like_sf"/>
</dbReference>
<dbReference type="Pfam" id="PF02668">
    <property type="entry name" value="TauD"/>
    <property type="match status" value="1"/>
</dbReference>
<gene>
    <name evidence="7" type="ORF">MYP_1394</name>
</gene>
<dbReference type="PANTHER" id="PTHR43779:SF3">
    <property type="entry name" value="(3R)-3-[(CARBOXYMETHYL)AMINO]FATTY ACID OXYGENASE_DECARBOXYLASE"/>
    <property type="match status" value="1"/>
</dbReference>
<keyword evidence="2" id="KW-0479">Metal-binding</keyword>
<organism evidence="7 8">
    <name type="scientific">Sporocytophaga myxococcoides</name>
    <dbReference type="NCBI Taxonomy" id="153721"/>
    <lineage>
        <taxon>Bacteria</taxon>
        <taxon>Pseudomonadati</taxon>
        <taxon>Bacteroidota</taxon>
        <taxon>Cytophagia</taxon>
        <taxon>Cytophagales</taxon>
        <taxon>Cytophagaceae</taxon>
        <taxon>Sporocytophaga</taxon>
    </lineage>
</organism>
<evidence type="ECO:0000256" key="4">
    <source>
        <dbReference type="ARBA" id="ARBA00023002"/>
    </source>
</evidence>
<sequence length="193" mass="22413">MLLPKVLPSTVKRTTKFIDMNAVYKALPKKLLKEIEGEEFIHSGRWKYKIRPEDAGIDISEMLEMIDFYAPPVNHPAILEHPYTKEKIVYGTRGFTIGIKNKSLDDSQRILNEIFDFAETDQFIREVTWSLGDLIIWDNRFLAHCSGRKKAVTENIHEDVKKEEETMMYRITLKDAFPLCASLLHENVNALQN</sequence>